<dbReference type="GO" id="GO:0003676">
    <property type="term" value="F:nucleic acid binding"/>
    <property type="evidence" value="ECO:0007669"/>
    <property type="project" value="InterPro"/>
</dbReference>
<dbReference type="InterPro" id="IPR003615">
    <property type="entry name" value="HNH_nuc"/>
</dbReference>
<dbReference type="RefSeq" id="WP_046045457.1">
    <property type="nucleotide sequence ID" value="NZ_LACD01000003.1"/>
</dbReference>
<dbReference type="SMART" id="SM00507">
    <property type="entry name" value="HNHc"/>
    <property type="match status" value="1"/>
</dbReference>
<sequence length="238" mass="26706">MDIEKEKNDWSDEELEAAVDGYLKMLAIEKSDQKLNKAHENRLLREGVLSNRSRGSIEFRMRNISTELSDLCLPYIIGYLPAKHLGAGVAQRVRAAMIAKGAFDPDDYAPTADDQALNAKVLKLEQRELVGIPRGIERPQRVSGTTSSFLRDPLIKAWVLKNANGVCEGCGQDAPFKLPNGLHFLEVHHVKHLVNEGADLVSNAVALCPNCHRRCHYSNDRDEFTASLYKRVDRLEDE</sequence>
<organism evidence="2 3">
    <name type="scientific">Pseudomonas fluorescens</name>
    <dbReference type="NCBI Taxonomy" id="294"/>
    <lineage>
        <taxon>Bacteria</taxon>
        <taxon>Pseudomonadati</taxon>
        <taxon>Pseudomonadota</taxon>
        <taxon>Gammaproteobacteria</taxon>
        <taxon>Pseudomonadales</taxon>
        <taxon>Pseudomonadaceae</taxon>
        <taxon>Pseudomonas</taxon>
    </lineage>
</organism>
<protein>
    <submittedName>
        <fullName evidence="2">HNH endonuclease</fullName>
    </submittedName>
</protein>
<gene>
    <name evidence="2" type="ORF">VC34_04645</name>
</gene>
<proteinExistence type="predicted"/>
<dbReference type="Gene3D" id="1.10.30.50">
    <property type="match status" value="1"/>
</dbReference>
<dbReference type="InterPro" id="IPR002711">
    <property type="entry name" value="HNH"/>
</dbReference>
<dbReference type="Pfam" id="PF01844">
    <property type="entry name" value="HNH"/>
    <property type="match status" value="1"/>
</dbReference>
<dbReference type="GO" id="GO:0004519">
    <property type="term" value="F:endonuclease activity"/>
    <property type="evidence" value="ECO:0007669"/>
    <property type="project" value="UniProtKB-KW"/>
</dbReference>
<keyword evidence="2" id="KW-0255">Endonuclease</keyword>
<reference evidence="2 3" key="1">
    <citation type="submission" date="2015-03" db="EMBL/GenBank/DDBJ databases">
        <title>Comparative genomics of Pseudomonas insights into diversity of traits involved in vanlence and defense.</title>
        <authorList>
            <person name="Qin Y."/>
        </authorList>
    </citation>
    <scope>NUCLEOTIDE SEQUENCE [LARGE SCALE GENOMIC DNA]</scope>
    <source>
        <strain evidence="2 3">C3</strain>
    </source>
</reference>
<dbReference type="CDD" id="cd00085">
    <property type="entry name" value="HNHc"/>
    <property type="match status" value="1"/>
</dbReference>
<dbReference type="GO" id="GO:0008270">
    <property type="term" value="F:zinc ion binding"/>
    <property type="evidence" value="ECO:0007669"/>
    <property type="project" value="InterPro"/>
</dbReference>
<keyword evidence="2" id="KW-0378">Hydrolase</keyword>
<evidence type="ECO:0000313" key="2">
    <source>
        <dbReference type="EMBL" id="KJZ47652.1"/>
    </source>
</evidence>
<keyword evidence="2" id="KW-0540">Nuclease</keyword>
<dbReference type="AlphaFoldDB" id="A0A0F4TWA0"/>
<name>A0A0F4TWA0_PSEFL</name>
<feature type="domain" description="HNH nuclease" evidence="1">
    <location>
        <begin position="154"/>
        <end position="213"/>
    </location>
</feature>
<evidence type="ECO:0000313" key="3">
    <source>
        <dbReference type="Proteomes" id="UP000033500"/>
    </source>
</evidence>
<accession>A0A0F4TWA0</accession>
<evidence type="ECO:0000259" key="1">
    <source>
        <dbReference type="SMART" id="SM00507"/>
    </source>
</evidence>
<dbReference type="PATRIC" id="fig|294.131.peg.3692"/>
<dbReference type="EMBL" id="LACD01000003">
    <property type="protein sequence ID" value="KJZ47652.1"/>
    <property type="molecule type" value="Genomic_DNA"/>
</dbReference>
<comment type="caution">
    <text evidence="2">The sequence shown here is derived from an EMBL/GenBank/DDBJ whole genome shotgun (WGS) entry which is preliminary data.</text>
</comment>
<dbReference type="Proteomes" id="UP000033500">
    <property type="component" value="Unassembled WGS sequence"/>
</dbReference>